<dbReference type="EMBL" id="BAABME010010464">
    <property type="protein sequence ID" value="GAA0178976.1"/>
    <property type="molecule type" value="Genomic_DNA"/>
</dbReference>
<accession>A0AAV3RL61</accession>
<evidence type="ECO:0000256" key="3">
    <source>
        <dbReference type="SAM" id="Phobius"/>
    </source>
</evidence>
<evidence type="ECO:0000256" key="2">
    <source>
        <dbReference type="SAM" id="MobiDB-lite"/>
    </source>
</evidence>
<keyword evidence="3" id="KW-0812">Transmembrane</keyword>
<name>A0AAV3RL61_LITER</name>
<reference evidence="5 6" key="1">
    <citation type="submission" date="2024-01" db="EMBL/GenBank/DDBJ databases">
        <title>The complete chloroplast genome sequence of Lithospermum erythrorhizon: insights into the phylogenetic relationship among Boraginaceae species and the maternal lineages of purple gromwells.</title>
        <authorList>
            <person name="Okada T."/>
            <person name="Watanabe K."/>
        </authorList>
    </citation>
    <scope>NUCLEOTIDE SEQUENCE [LARGE SCALE GENOMIC DNA]</scope>
</reference>
<dbReference type="InterPro" id="IPR053339">
    <property type="entry name" value="FAS1_domain_protein"/>
</dbReference>
<proteinExistence type="inferred from homology"/>
<comment type="caution">
    <text evidence="5">The sequence shown here is derived from an EMBL/GenBank/DDBJ whole genome shotgun (WGS) entry which is preliminary data.</text>
</comment>
<feature type="region of interest" description="Disordered" evidence="2">
    <location>
        <begin position="199"/>
        <end position="257"/>
    </location>
</feature>
<dbReference type="Pfam" id="PF02469">
    <property type="entry name" value="Fasciclin"/>
    <property type="match status" value="1"/>
</dbReference>
<dbReference type="InterPro" id="IPR000782">
    <property type="entry name" value="FAS1_domain"/>
</dbReference>
<dbReference type="SMART" id="SM00554">
    <property type="entry name" value="FAS1"/>
    <property type="match status" value="1"/>
</dbReference>
<comment type="similarity">
    <text evidence="1">Belongs to the fasciclin-like AGP family.</text>
</comment>
<feature type="transmembrane region" description="Helical" evidence="3">
    <location>
        <begin position="260"/>
        <end position="279"/>
    </location>
</feature>
<evidence type="ECO:0000256" key="1">
    <source>
        <dbReference type="ARBA" id="ARBA00007843"/>
    </source>
</evidence>
<dbReference type="InterPro" id="IPR036378">
    <property type="entry name" value="FAS1_dom_sf"/>
</dbReference>
<dbReference type="PROSITE" id="PS50213">
    <property type="entry name" value="FAS1"/>
    <property type="match status" value="1"/>
</dbReference>
<organism evidence="5 6">
    <name type="scientific">Lithospermum erythrorhizon</name>
    <name type="common">Purple gromwell</name>
    <name type="synonym">Lithospermum officinale var. erythrorhizon</name>
    <dbReference type="NCBI Taxonomy" id="34254"/>
    <lineage>
        <taxon>Eukaryota</taxon>
        <taxon>Viridiplantae</taxon>
        <taxon>Streptophyta</taxon>
        <taxon>Embryophyta</taxon>
        <taxon>Tracheophyta</taxon>
        <taxon>Spermatophyta</taxon>
        <taxon>Magnoliopsida</taxon>
        <taxon>eudicotyledons</taxon>
        <taxon>Gunneridae</taxon>
        <taxon>Pentapetalae</taxon>
        <taxon>asterids</taxon>
        <taxon>lamiids</taxon>
        <taxon>Boraginales</taxon>
        <taxon>Boraginaceae</taxon>
        <taxon>Boraginoideae</taxon>
        <taxon>Lithospermeae</taxon>
        <taxon>Lithospermum</taxon>
    </lineage>
</organism>
<dbReference type="Gene3D" id="2.30.180.10">
    <property type="entry name" value="FAS1 domain"/>
    <property type="match status" value="1"/>
</dbReference>
<dbReference type="Proteomes" id="UP001454036">
    <property type="component" value="Unassembled WGS sequence"/>
</dbReference>
<dbReference type="PANTHER" id="PTHR36069">
    <property type="entry name" value="EXPRESSED PROTEIN-RELATED"/>
    <property type="match status" value="1"/>
</dbReference>
<evidence type="ECO:0000313" key="6">
    <source>
        <dbReference type="Proteomes" id="UP001454036"/>
    </source>
</evidence>
<dbReference type="SUPFAM" id="SSF82153">
    <property type="entry name" value="FAS1 domain"/>
    <property type="match status" value="1"/>
</dbReference>
<evidence type="ECO:0000259" key="4">
    <source>
        <dbReference type="PROSITE" id="PS50213"/>
    </source>
</evidence>
<gene>
    <name evidence="5" type="ORF">LIER_29909</name>
</gene>
<feature type="domain" description="FAS1" evidence="4">
    <location>
        <begin position="57"/>
        <end position="185"/>
    </location>
</feature>
<dbReference type="AlphaFoldDB" id="A0AAV3RL61"/>
<keyword evidence="6" id="KW-1185">Reference proteome</keyword>
<keyword evidence="3" id="KW-0472">Membrane</keyword>
<evidence type="ECO:0000313" key="5">
    <source>
        <dbReference type="EMBL" id="GAA0178976.1"/>
    </source>
</evidence>
<dbReference type="PANTHER" id="PTHR36069:SF1">
    <property type="entry name" value="EXPRESSED PROTEIN"/>
    <property type="match status" value="1"/>
</dbReference>
<protein>
    <recommendedName>
        <fullName evidence="4">FAS1 domain-containing protein</fullName>
    </recommendedName>
</protein>
<keyword evidence="3" id="KW-1133">Transmembrane helix</keyword>
<sequence>MIKLIATLIQLILIYKSQKVITITHQLITKMDNFMKTLLLLSMVFASVNASDITLHNQNILEAIEEMQKANYFTFIMLLNIAPPDLFAGNVTFLMPTDSMLAKATMPDNSIVDFLLRHTIPSPLLFDHLIHFPTGSLVPTSSPDLMLKVTNNGRQSFFLNNVRIRSPNICTSGSSIRCHGIDGVLQQTGLNIPAQPIPFQTTNSSNPPAAAPLPAVSPPTSTTDGGLNPAHQAGGAVPPAAHLATGKQTSGSHRRNSSEGSFQIIINVYLIVVSFIICFT</sequence>